<evidence type="ECO:0000256" key="8">
    <source>
        <dbReference type="ARBA" id="ARBA00023170"/>
    </source>
</evidence>
<evidence type="ECO:0000256" key="2">
    <source>
        <dbReference type="ARBA" id="ARBA00022606"/>
    </source>
</evidence>
<dbReference type="GO" id="GO:0016020">
    <property type="term" value="C:membrane"/>
    <property type="evidence" value="ECO:0007669"/>
    <property type="project" value="UniProtKB-SubCell"/>
</dbReference>
<keyword evidence="4" id="KW-0552">Olfaction</keyword>
<dbReference type="PANTHER" id="PTHR48018">
    <property type="entry name" value="OLFACTORY RECEPTOR"/>
    <property type="match status" value="1"/>
</dbReference>
<evidence type="ECO:0000256" key="9">
    <source>
        <dbReference type="ARBA" id="ARBA00023224"/>
    </source>
</evidence>
<dbReference type="GO" id="GO:0004984">
    <property type="term" value="F:olfactory receptor activity"/>
    <property type="evidence" value="ECO:0007669"/>
    <property type="project" value="InterPro"/>
</dbReference>
<keyword evidence="5 10" id="KW-1133">Transmembrane helix</keyword>
<proteinExistence type="predicted"/>
<dbReference type="PRINTS" id="PR00245">
    <property type="entry name" value="OLFACTORYR"/>
</dbReference>
<comment type="subcellular location">
    <subcellularLocation>
        <location evidence="1">Membrane</location>
        <topology evidence="1">Multi-pass membrane protein</topology>
    </subcellularLocation>
</comment>
<evidence type="ECO:0000256" key="5">
    <source>
        <dbReference type="ARBA" id="ARBA00022989"/>
    </source>
</evidence>
<dbReference type="Gene3D" id="1.20.1070.10">
    <property type="entry name" value="Rhodopsin 7-helix transmembrane proteins"/>
    <property type="match status" value="1"/>
</dbReference>
<gene>
    <name evidence="12" type="ORF">GW7_09218</name>
</gene>
<dbReference type="Proteomes" id="UP000006813">
    <property type="component" value="Unassembled WGS sequence"/>
</dbReference>
<feature type="transmembrane region" description="Helical" evidence="10">
    <location>
        <begin position="126"/>
        <end position="147"/>
    </location>
</feature>
<evidence type="ECO:0000256" key="3">
    <source>
        <dbReference type="ARBA" id="ARBA00022692"/>
    </source>
</evidence>
<evidence type="ECO:0000256" key="6">
    <source>
        <dbReference type="ARBA" id="ARBA00023040"/>
    </source>
</evidence>
<evidence type="ECO:0000256" key="1">
    <source>
        <dbReference type="ARBA" id="ARBA00004141"/>
    </source>
</evidence>
<dbReference type="InterPro" id="IPR000725">
    <property type="entry name" value="Olfact_rcpt"/>
</dbReference>
<keyword evidence="3 10" id="KW-0812">Transmembrane</keyword>
<evidence type="ECO:0000256" key="7">
    <source>
        <dbReference type="ARBA" id="ARBA00023136"/>
    </source>
</evidence>
<keyword evidence="7 10" id="KW-0472">Membrane</keyword>
<evidence type="ECO:0000256" key="4">
    <source>
        <dbReference type="ARBA" id="ARBA00022725"/>
    </source>
</evidence>
<dbReference type="STRING" id="10181.G5B5Z4"/>
<feature type="transmembrane region" description="Helical" evidence="10">
    <location>
        <begin position="100"/>
        <end position="119"/>
    </location>
</feature>
<keyword evidence="6" id="KW-0297">G-protein coupled receptor</keyword>
<evidence type="ECO:0000259" key="11">
    <source>
        <dbReference type="PROSITE" id="PS50262"/>
    </source>
</evidence>
<sequence length="153" mass="16664">MFMLAVMAYDQFVAGCNPMLYTVVMCPKLCALLVAGTYMWGALCSLTITYSLVQLSYCKFSIINHFGCEYSSVLAVSCSDPSFSQMVCFVISTCNEARSLLIILALYAIIVLTVIRMSLKGGLQKALSTCTSHLTAITIFHGIILLLDCVPNS</sequence>
<accession>G5B5Z4</accession>
<reference evidence="12 13" key="1">
    <citation type="journal article" date="2011" name="Nature">
        <title>Genome sequencing reveals insights into physiology and longevity of the naked mole rat.</title>
        <authorList>
            <person name="Kim E.B."/>
            <person name="Fang X."/>
            <person name="Fushan A.A."/>
            <person name="Huang Z."/>
            <person name="Lobanov A.V."/>
            <person name="Han L."/>
            <person name="Marino S.M."/>
            <person name="Sun X."/>
            <person name="Turanov A.A."/>
            <person name="Yang P."/>
            <person name="Yim S.H."/>
            <person name="Zhao X."/>
            <person name="Kasaikina M.V."/>
            <person name="Stoletzki N."/>
            <person name="Peng C."/>
            <person name="Polak P."/>
            <person name="Xiong Z."/>
            <person name="Kiezun A."/>
            <person name="Zhu Y."/>
            <person name="Chen Y."/>
            <person name="Kryukov G.V."/>
            <person name="Zhang Q."/>
            <person name="Peshkin L."/>
            <person name="Yang L."/>
            <person name="Bronson R.T."/>
            <person name="Buffenstein R."/>
            <person name="Wang B."/>
            <person name="Han C."/>
            <person name="Li Q."/>
            <person name="Chen L."/>
            <person name="Zhao W."/>
            <person name="Sunyaev S.R."/>
            <person name="Park T.J."/>
            <person name="Zhang G."/>
            <person name="Wang J."/>
            <person name="Gladyshev V.N."/>
        </authorList>
    </citation>
    <scope>NUCLEOTIDE SEQUENCE [LARGE SCALE GENOMIC DNA]</scope>
</reference>
<dbReference type="InParanoid" id="G5B5Z4"/>
<name>G5B5Z4_HETGA</name>
<keyword evidence="8 12" id="KW-0675">Receptor</keyword>
<dbReference type="SUPFAM" id="SSF81321">
    <property type="entry name" value="Family A G protein-coupled receptor-like"/>
    <property type="match status" value="1"/>
</dbReference>
<dbReference type="GO" id="GO:0004930">
    <property type="term" value="F:G protein-coupled receptor activity"/>
    <property type="evidence" value="ECO:0007669"/>
    <property type="project" value="UniProtKB-KW"/>
</dbReference>
<evidence type="ECO:0000256" key="10">
    <source>
        <dbReference type="SAM" id="Phobius"/>
    </source>
</evidence>
<dbReference type="EMBL" id="JH168606">
    <property type="protein sequence ID" value="EHB04705.1"/>
    <property type="molecule type" value="Genomic_DNA"/>
</dbReference>
<organism evidence="12 13">
    <name type="scientific">Heterocephalus glaber</name>
    <name type="common">Naked mole rat</name>
    <dbReference type="NCBI Taxonomy" id="10181"/>
    <lineage>
        <taxon>Eukaryota</taxon>
        <taxon>Metazoa</taxon>
        <taxon>Chordata</taxon>
        <taxon>Craniata</taxon>
        <taxon>Vertebrata</taxon>
        <taxon>Euteleostomi</taxon>
        <taxon>Mammalia</taxon>
        <taxon>Eutheria</taxon>
        <taxon>Euarchontoglires</taxon>
        <taxon>Glires</taxon>
        <taxon>Rodentia</taxon>
        <taxon>Hystricomorpha</taxon>
        <taxon>Bathyergidae</taxon>
        <taxon>Heterocephalus</taxon>
    </lineage>
</organism>
<dbReference type="AlphaFoldDB" id="G5B5Z4"/>
<evidence type="ECO:0000313" key="12">
    <source>
        <dbReference type="EMBL" id="EHB04705.1"/>
    </source>
</evidence>
<dbReference type="PROSITE" id="PS50262">
    <property type="entry name" value="G_PROTEIN_RECEP_F1_2"/>
    <property type="match status" value="1"/>
</dbReference>
<dbReference type="InterPro" id="IPR017452">
    <property type="entry name" value="GPCR_Rhodpsn_7TM"/>
</dbReference>
<dbReference type="Pfam" id="PF13853">
    <property type="entry name" value="7tm_4"/>
    <property type="match status" value="1"/>
</dbReference>
<keyword evidence="2" id="KW-0716">Sensory transduction</keyword>
<keyword evidence="9" id="KW-0807">Transducer</keyword>
<evidence type="ECO:0000313" key="13">
    <source>
        <dbReference type="Proteomes" id="UP000006813"/>
    </source>
</evidence>
<protein>
    <submittedName>
        <fullName evidence="12">Olfactory receptor 5D13</fullName>
    </submittedName>
</protein>
<feature type="transmembrane region" description="Helical" evidence="10">
    <location>
        <begin position="29"/>
        <end position="53"/>
    </location>
</feature>
<feature type="domain" description="G-protein coupled receptors family 1 profile" evidence="11">
    <location>
        <begin position="1"/>
        <end position="153"/>
    </location>
</feature>